<feature type="transmembrane region" description="Helical" evidence="1">
    <location>
        <begin position="71"/>
        <end position="90"/>
    </location>
</feature>
<dbReference type="OrthoDB" id="2804045at2759"/>
<feature type="transmembrane region" description="Helical" evidence="1">
    <location>
        <begin position="26"/>
        <end position="50"/>
    </location>
</feature>
<reference evidence="2 3" key="1">
    <citation type="submission" date="2016-07" db="EMBL/GenBank/DDBJ databases">
        <title>Draft genome of the white-rot fungus Obba rivulosa 3A-2.</title>
        <authorList>
            <consortium name="DOE Joint Genome Institute"/>
            <person name="Miettinen O."/>
            <person name="Riley R."/>
            <person name="Acob R."/>
            <person name="Barry K."/>
            <person name="Cullen D."/>
            <person name="De Vries R."/>
            <person name="Hainaut M."/>
            <person name="Hatakka A."/>
            <person name="Henrissat B."/>
            <person name="Hilden K."/>
            <person name="Kuo R."/>
            <person name="Labutti K."/>
            <person name="Lipzen A."/>
            <person name="Makela M.R."/>
            <person name="Sandor L."/>
            <person name="Spatafora J.W."/>
            <person name="Grigoriev I.V."/>
            <person name="Hibbett D.S."/>
        </authorList>
    </citation>
    <scope>NUCLEOTIDE SEQUENCE [LARGE SCALE GENOMIC DNA]</scope>
    <source>
        <strain evidence="2 3">3A-2</strain>
    </source>
</reference>
<keyword evidence="1" id="KW-0472">Membrane</keyword>
<evidence type="ECO:0000313" key="3">
    <source>
        <dbReference type="Proteomes" id="UP000250043"/>
    </source>
</evidence>
<dbReference type="EMBL" id="KV722411">
    <property type="protein sequence ID" value="OCH90118.1"/>
    <property type="molecule type" value="Genomic_DNA"/>
</dbReference>
<accession>A0A8E2DNK3</accession>
<name>A0A8E2DNK3_9APHY</name>
<keyword evidence="3" id="KW-1185">Reference proteome</keyword>
<dbReference type="Proteomes" id="UP000250043">
    <property type="component" value="Unassembled WGS sequence"/>
</dbReference>
<sequence length="266" mass="29094">MWYQIDTLPVVGVTCSDGSKLSETENVRACVIAADLLVLVVTWSKTYGILRDTRLSKMRPSIAIMLLRDGTLYFLLLLTLNILNIAGFSSHFFDSAIALFGTPLSSMIISHFLLNLRQAANAPQDDNLDTLNPSFIRSRTSSIKFGAFVDNMGADLVHDSDLSVRDFSISRTKDTDSDAFSQIIVSAKCDPKRDSIAPQDSGLMARDIEQNATFIEPGIGQDGVVQLPMPSGDGLSEHSEVCIMREELVKQSYEGNGTRGESVHAI</sequence>
<feature type="transmembrane region" description="Helical" evidence="1">
    <location>
        <begin position="96"/>
        <end position="114"/>
    </location>
</feature>
<dbReference type="AlphaFoldDB" id="A0A8E2DNK3"/>
<organism evidence="2 3">
    <name type="scientific">Obba rivulosa</name>
    <dbReference type="NCBI Taxonomy" id="1052685"/>
    <lineage>
        <taxon>Eukaryota</taxon>
        <taxon>Fungi</taxon>
        <taxon>Dikarya</taxon>
        <taxon>Basidiomycota</taxon>
        <taxon>Agaricomycotina</taxon>
        <taxon>Agaricomycetes</taxon>
        <taxon>Polyporales</taxon>
        <taxon>Gelatoporiaceae</taxon>
        <taxon>Obba</taxon>
    </lineage>
</organism>
<gene>
    <name evidence="2" type="ORF">OBBRIDRAFT_624304</name>
</gene>
<evidence type="ECO:0000313" key="2">
    <source>
        <dbReference type="EMBL" id="OCH90118.1"/>
    </source>
</evidence>
<keyword evidence="1" id="KW-1133">Transmembrane helix</keyword>
<evidence type="ECO:0008006" key="4">
    <source>
        <dbReference type="Google" id="ProtNLM"/>
    </source>
</evidence>
<keyword evidence="1" id="KW-0812">Transmembrane</keyword>
<protein>
    <recommendedName>
        <fullName evidence="4">Transmembrane protein</fullName>
    </recommendedName>
</protein>
<evidence type="ECO:0000256" key="1">
    <source>
        <dbReference type="SAM" id="Phobius"/>
    </source>
</evidence>
<proteinExistence type="predicted"/>